<dbReference type="STRING" id="290052.ASU35_10440"/>
<keyword evidence="2" id="KW-1185">Reference proteome</keyword>
<dbReference type="OrthoDB" id="1766482at2"/>
<dbReference type="RefSeq" id="WP_058352637.1">
    <property type="nucleotide sequence ID" value="NZ_CABMMD010000152.1"/>
</dbReference>
<sequence>MSTKVIGFFGQESYDIIHYTGKALAHVGCKVLAVDASKDLSLAYTFPSHVMQNGKILEYNSIDIARAYELEPSVIKSYDYVLMYFGWDYTNPMIKLCEEVFCFTDCQIHNVQRLKRLDLESSQCRFLVLRNFVTGRFTELIMNELKNLNFKDSNVLTIACNGIDELCKLQVQYDSNFKFQGISNDVVKLIGFMLETEMDPKEFKKILKQIQKGR</sequence>
<proteinExistence type="predicted"/>
<evidence type="ECO:0000313" key="2">
    <source>
        <dbReference type="Proteomes" id="UP000054874"/>
    </source>
</evidence>
<organism evidence="1 2">
    <name type="scientific">Acetivibrio ethanolgignens</name>
    <dbReference type="NCBI Taxonomy" id="290052"/>
    <lineage>
        <taxon>Bacteria</taxon>
        <taxon>Bacillati</taxon>
        <taxon>Bacillota</taxon>
        <taxon>Clostridia</taxon>
        <taxon>Eubacteriales</taxon>
        <taxon>Oscillospiraceae</taxon>
        <taxon>Acetivibrio</taxon>
    </lineage>
</organism>
<reference evidence="1 2" key="1">
    <citation type="submission" date="2015-11" db="EMBL/GenBank/DDBJ databases">
        <title>Butyribacter intestini gen. nov., sp. nov., a butyric acid-producing bacterium of the family Lachnospiraceae isolated from the human faeces.</title>
        <authorList>
            <person name="Zou Y."/>
            <person name="Xue W."/>
            <person name="Luo G."/>
            <person name="Lv M."/>
        </authorList>
    </citation>
    <scope>NUCLEOTIDE SEQUENCE [LARGE SCALE GENOMIC DNA]</scope>
    <source>
        <strain evidence="1 2">ACET-33324</strain>
    </source>
</reference>
<protein>
    <submittedName>
        <fullName evidence="1">Uncharacterized protein</fullName>
    </submittedName>
</protein>
<accession>A0A0V8QFH9</accession>
<comment type="caution">
    <text evidence="1">The sequence shown here is derived from an EMBL/GenBank/DDBJ whole genome shotgun (WGS) entry which is preliminary data.</text>
</comment>
<dbReference type="AlphaFoldDB" id="A0A0V8QFH9"/>
<evidence type="ECO:0000313" key="1">
    <source>
        <dbReference type="EMBL" id="KSV59166.1"/>
    </source>
</evidence>
<dbReference type="Proteomes" id="UP000054874">
    <property type="component" value="Unassembled WGS sequence"/>
</dbReference>
<gene>
    <name evidence="1" type="ORF">ASU35_10440</name>
</gene>
<dbReference type="EMBL" id="LNAM01000152">
    <property type="protein sequence ID" value="KSV59166.1"/>
    <property type="molecule type" value="Genomic_DNA"/>
</dbReference>
<name>A0A0V8QFH9_9FIRM</name>